<keyword evidence="1" id="KW-0732">Signal</keyword>
<feature type="chain" id="PRO_5001704961" description="RNI-like protein" evidence="1">
    <location>
        <begin position="20"/>
        <end position="628"/>
    </location>
</feature>
<proteinExistence type="predicted"/>
<name>A0A075B0G9_ROZAC</name>
<dbReference type="AlphaFoldDB" id="A0A075B0G9"/>
<gene>
    <name evidence="2" type="ORF">O9G_003009</name>
</gene>
<keyword evidence="3" id="KW-1185">Reference proteome</keyword>
<dbReference type="HOGENOM" id="CLU_435566_0_0_1"/>
<dbReference type="GO" id="GO:0019005">
    <property type="term" value="C:SCF ubiquitin ligase complex"/>
    <property type="evidence" value="ECO:0007669"/>
    <property type="project" value="TreeGrafter"/>
</dbReference>
<organism evidence="2 3">
    <name type="scientific">Rozella allomycis (strain CSF55)</name>
    <dbReference type="NCBI Taxonomy" id="988480"/>
    <lineage>
        <taxon>Eukaryota</taxon>
        <taxon>Fungi</taxon>
        <taxon>Fungi incertae sedis</taxon>
        <taxon>Cryptomycota</taxon>
        <taxon>Cryptomycota incertae sedis</taxon>
        <taxon>Rozella</taxon>
    </lineage>
</organism>
<dbReference type="Proteomes" id="UP000030755">
    <property type="component" value="Unassembled WGS sequence"/>
</dbReference>
<dbReference type="SUPFAM" id="SSF52047">
    <property type="entry name" value="RNI-like"/>
    <property type="match status" value="1"/>
</dbReference>
<dbReference type="GO" id="GO:0031146">
    <property type="term" value="P:SCF-dependent proteasomal ubiquitin-dependent protein catabolic process"/>
    <property type="evidence" value="ECO:0007669"/>
    <property type="project" value="TreeGrafter"/>
</dbReference>
<evidence type="ECO:0000256" key="1">
    <source>
        <dbReference type="SAM" id="SignalP"/>
    </source>
</evidence>
<dbReference type="EMBL" id="KE560966">
    <property type="protein sequence ID" value="EPZ34289.1"/>
    <property type="molecule type" value="Genomic_DNA"/>
</dbReference>
<evidence type="ECO:0000313" key="3">
    <source>
        <dbReference type="Proteomes" id="UP000030755"/>
    </source>
</evidence>
<dbReference type="InterPro" id="IPR032675">
    <property type="entry name" value="LRR_dom_sf"/>
</dbReference>
<protein>
    <recommendedName>
        <fullName evidence="4">RNI-like protein</fullName>
    </recommendedName>
</protein>
<dbReference type="Gene3D" id="3.80.10.10">
    <property type="entry name" value="Ribonuclease Inhibitor"/>
    <property type="match status" value="1"/>
</dbReference>
<dbReference type="PANTHER" id="PTHR13318">
    <property type="entry name" value="PARTNER OF PAIRED, ISOFORM B-RELATED"/>
    <property type="match status" value="1"/>
</dbReference>
<dbReference type="OrthoDB" id="272549at2759"/>
<reference evidence="2 3" key="1">
    <citation type="journal article" date="2013" name="Curr. Biol.">
        <title>Shared signatures of parasitism and phylogenomics unite Cryptomycota and microsporidia.</title>
        <authorList>
            <person name="James T.Y."/>
            <person name="Pelin A."/>
            <person name="Bonen L."/>
            <person name="Ahrendt S."/>
            <person name="Sain D."/>
            <person name="Corradi N."/>
            <person name="Stajich J.E."/>
        </authorList>
    </citation>
    <scope>NUCLEOTIDE SEQUENCE [LARGE SCALE GENOMIC DNA]</scope>
    <source>
        <strain evidence="2 3">CSF55</strain>
    </source>
</reference>
<evidence type="ECO:0000313" key="2">
    <source>
        <dbReference type="EMBL" id="EPZ34289.1"/>
    </source>
</evidence>
<feature type="signal peptide" evidence="1">
    <location>
        <begin position="1"/>
        <end position="19"/>
    </location>
</feature>
<evidence type="ECO:0008006" key="4">
    <source>
        <dbReference type="Google" id="ProtNLM"/>
    </source>
</evidence>
<sequence>MKNIFVAQILILLSIFVNATFKKLSLVKDKVGEYSRPLVKGPPKVIVKNNSVLDKKENTKSVNVKLDVKTMIEKEQVSQQNHNQQSVLDKDINNPGNREWFSIMNGQELLTTLRSKKDYVEYLKSYEKLFACTGHKILVTDAGNFQNSFHFLIQYRDLNQECMDKLTLNEKHHLKSFIILLQFEKLDDITNKYSDITWASFTATSAEFIKHPKAGMIQFLYLGLSEPRNLKESSWTYFRNEIDQLKDAVSSDLFTELKGVSIIDHNDYMVDSLVWHLLNSNIEVLHITAKTLRCYSHVDPNFIQSSLKHFKITKTKINDSCLQVLGHYFDGVTKLSLENVSFQSLASNFKFFELLNKLDYLSYSNTQGKVEEIEALYEFLKRSPVKYLRVSGIPRDLLTPDLLLNAQLLKEIQFLEVSSTSISDVNFAKIGAILNASKLTHLTMRNIPEISESGIRLFSLCLDNLVYLDMAFSDLKDTATRILLGGLATSDIQYLNLYDTKFTLKSINNLTPLMKTLYHLNIGQNAIKVTGLERIAEKLKDSNISELNISFTESTKSGITTSYRGMSLLTKNMQKIKILNIENNLISYRKVIEDIIKKPKLQVLNCRYVGLPRETIAKMRRSKLNLIY</sequence>
<accession>A0A075B0G9</accession>